<evidence type="ECO:0000313" key="2">
    <source>
        <dbReference type="Proteomes" id="UP000009026"/>
    </source>
</evidence>
<name>A0A0H4X3J3_9BACT</name>
<dbReference type="AlphaFoldDB" id="A0A0H4X3J3"/>
<sequence length="41" mass="4506">MDMVGHIIESDAAIIATRMSASVSDPWTRARRAVTPIHGVW</sequence>
<dbReference type="PATRIC" id="fig|1297742.4.peg.7267"/>
<accession>A0A0H4X3J3</accession>
<dbReference type="Proteomes" id="UP000009026">
    <property type="component" value="Chromosome"/>
</dbReference>
<dbReference type="KEGG" id="mym:A176_007148"/>
<evidence type="ECO:0000313" key="1">
    <source>
        <dbReference type="EMBL" id="AKQ70236.1"/>
    </source>
</evidence>
<dbReference type="EMBL" id="CP012109">
    <property type="protein sequence ID" value="AKQ70236.1"/>
    <property type="molecule type" value="Genomic_DNA"/>
</dbReference>
<reference evidence="1 2" key="1">
    <citation type="journal article" date="2016" name="PLoS ONE">
        <title>Complete Genome Sequence and Comparative Genomics of a Novel Myxobacterium Myxococcus hansupus.</title>
        <authorList>
            <person name="Sharma G."/>
            <person name="Narwani T."/>
            <person name="Subramanian S."/>
        </authorList>
    </citation>
    <scope>NUCLEOTIDE SEQUENCE [LARGE SCALE GENOMIC DNA]</scope>
    <source>
        <strain evidence="2">mixupus</strain>
    </source>
</reference>
<keyword evidence="2" id="KW-1185">Reference proteome</keyword>
<proteinExistence type="predicted"/>
<gene>
    <name evidence="1" type="ORF">A176_007148</name>
</gene>
<organism evidence="1 2">
    <name type="scientific">Pseudomyxococcus hansupus</name>
    <dbReference type="NCBI Taxonomy" id="1297742"/>
    <lineage>
        <taxon>Bacteria</taxon>
        <taxon>Pseudomonadati</taxon>
        <taxon>Myxococcota</taxon>
        <taxon>Myxococcia</taxon>
        <taxon>Myxococcales</taxon>
        <taxon>Cystobacterineae</taxon>
        <taxon>Myxococcaceae</taxon>
        <taxon>Pseudomyxococcus</taxon>
    </lineage>
</organism>
<protein>
    <submittedName>
        <fullName evidence="1">Uncharacterized protein</fullName>
    </submittedName>
</protein>
<dbReference type="STRING" id="1297742.A176_007148"/>